<feature type="transmembrane region" description="Helical" evidence="19">
    <location>
        <begin position="123"/>
        <end position="146"/>
    </location>
</feature>
<dbReference type="InterPro" id="IPR003805">
    <property type="entry name" value="CobS"/>
</dbReference>
<keyword evidence="8 19" id="KW-0169">Cobalamin biosynthesis</keyword>
<dbReference type="Pfam" id="PF02654">
    <property type="entry name" value="CobS"/>
    <property type="match status" value="1"/>
</dbReference>
<evidence type="ECO:0000256" key="18">
    <source>
        <dbReference type="ARBA" id="ARBA00049504"/>
    </source>
</evidence>
<dbReference type="UniPathway" id="UPA00148">
    <property type="reaction ID" value="UER00238"/>
</dbReference>
<evidence type="ECO:0000256" key="4">
    <source>
        <dbReference type="ARBA" id="ARBA00010561"/>
    </source>
</evidence>
<evidence type="ECO:0000256" key="11">
    <source>
        <dbReference type="ARBA" id="ARBA00022842"/>
    </source>
</evidence>
<dbReference type="PANTHER" id="PTHR34148:SF1">
    <property type="entry name" value="ADENOSYLCOBINAMIDE-GDP RIBAZOLETRANSFERASE"/>
    <property type="match status" value="1"/>
</dbReference>
<evidence type="ECO:0000256" key="19">
    <source>
        <dbReference type="HAMAP-Rule" id="MF_00719"/>
    </source>
</evidence>
<dbReference type="RefSeq" id="WP_131004105.1">
    <property type="nucleotide sequence ID" value="NZ_JBHSZR010000009.1"/>
</dbReference>
<keyword evidence="13 19" id="KW-0472">Membrane</keyword>
<keyword evidence="9 19" id="KW-0808">Transferase</keyword>
<comment type="catalytic activity">
    <reaction evidence="18 19">
        <text>alpha-ribazole 5'-phosphate + adenosylcob(III)inamide-GDP = adenosylcob(III)alamin 5'-phosphate + GMP + H(+)</text>
        <dbReference type="Rhea" id="RHEA:23560"/>
        <dbReference type="ChEBI" id="CHEBI:15378"/>
        <dbReference type="ChEBI" id="CHEBI:57918"/>
        <dbReference type="ChEBI" id="CHEBI:58115"/>
        <dbReference type="ChEBI" id="CHEBI:60487"/>
        <dbReference type="ChEBI" id="CHEBI:60493"/>
        <dbReference type="EC" id="2.7.8.26"/>
    </reaction>
</comment>
<comment type="function">
    <text evidence="14 19">Joins adenosylcobinamide-GDP and alpha-ribazole to generate adenosylcobalamin (Ado-cobalamin). Also synthesizes adenosylcobalamin 5'-phosphate from adenosylcobinamide-GDP and alpha-ribazole 5'-phosphate.</text>
</comment>
<proteinExistence type="inferred from homology"/>
<dbReference type="Proteomes" id="UP000291613">
    <property type="component" value="Unassembled WGS sequence"/>
</dbReference>
<dbReference type="NCBIfam" id="TIGR00317">
    <property type="entry name" value="cobS"/>
    <property type="match status" value="1"/>
</dbReference>
<evidence type="ECO:0000256" key="16">
    <source>
        <dbReference type="ARBA" id="ARBA00032853"/>
    </source>
</evidence>
<dbReference type="EC" id="2.7.8.26" evidence="5 19"/>
<protein>
    <recommendedName>
        <fullName evidence="6 19">Adenosylcobinamide-GDP ribazoletransferase</fullName>
        <ecNumber evidence="5 19">2.7.8.26</ecNumber>
    </recommendedName>
    <alternativeName>
        <fullName evidence="16 19">Cobalamin synthase</fullName>
    </alternativeName>
    <alternativeName>
        <fullName evidence="15 19">Cobalamin-5'-phosphate synthase</fullName>
    </alternativeName>
</protein>
<evidence type="ECO:0000256" key="13">
    <source>
        <dbReference type="ARBA" id="ARBA00023136"/>
    </source>
</evidence>
<evidence type="ECO:0000256" key="10">
    <source>
        <dbReference type="ARBA" id="ARBA00022692"/>
    </source>
</evidence>
<comment type="subcellular location">
    <subcellularLocation>
        <location evidence="2 19">Cell membrane</location>
        <topology evidence="2 19">Multi-pass membrane protein</topology>
    </subcellularLocation>
</comment>
<evidence type="ECO:0000256" key="7">
    <source>
        <dbReference type="ARBA" id="ARBA00022475"/>
    </source>
</evidence>
<comment type="similarity">
    <text evidence="4 19">Belongs to the CobS family.</text>
</comment>
<evidence type="ECO:0000256" key="12">
    <source>
        <dbReference type="ARBA" id="ARBA00022989"/>
    </source>
</evidence>
<dbReference type="EMBL" id="SIUB01000007">
    <property type="protein sequence ID" value="TBN48620.1"/>
    <property type="molecule type" value="Genomic_DNA"/>
</dbReference>
<evidence type="ECO:0000313" key="21">
    <source>
        <dbReference type="Proteomes" id="UP000291613"/>
    </source>
</evidence>
<feature type="transmembrane region" description="Helical" evidence="19">
    <location>
        <begin position="152"/>
        <end position="171"/>
    </location>
</feature>
<evidence type="ECO:0000256" key="8">
    <source>
        <dbReference type="ARBA" id="ARBA00022573"/>
    </source>
</evidence>
<dbReference type="GO" id="GO:0005886">
    <property type="term" value="C:plasma membrane"/>
    <property type="evidence" value="ECO:0007669"/>
    <property type="project" value="UniProtKB-SubCell"/>
</dbReference>
<gene>
    <name evidence="19 20" type="primary">cobS</name>
    <name evidence="20" type="ORF">EYR15_13595</name>
</gene>
<keyword evidence="11 19" id="KW-0460">Magnesium</keyword>
<evidence type="ECO:0000256" key="5">
    <source>
        <dbReference type="ARBA" id="ARBA00013200"/>
    </source>
</evidence>
<feature type="transmembrane region" description="Helical" evidence="19">
    <location>
        <begin position="215"/>
        <end position="232"/>
    </location>
</feature>
<dbReference type="GO" id="GO:0008818">
    <property type="term" value="F:cobalamin 5'-phosphate synthase activity"/>
    <property type="evidence" value="ECO:0007669"/>
    <property type="project" value="UniProtKB-UniRule"/>
</dbReference>
<evidence type="ECO:0000256" key="1">
    <source>
        <dbReference type="ARBA" id="ARBA00001946"/>
    </source>
</evidence>
<reference evidence="20 21" key="1">
    <citation type="submission" date="2019-02" db="EMBL/GenBank/DDBJ databases">
        <title>Hansschlegelia quercus sp. nov., a novel methylotrophic bacterium from buds of oak (Quercus robur L.).</title>
        <authorList>
            <person name="Agafonova N.V."/>
            <person name="Kaparullina E.N."/>
            <person name="Grouzdev D.S."/>
            <person name="Doronina N.V."/>
        </authorList>
    </citation>
    <scope>NUCLEOTIDE SEQUENCE [LARGE SCALE GENOMIC DNA]</scope>
    <source>
        <strain evidence="20 21">Dub</strain>
    </source>
</reference>
<evidence type="ECO:0000256" key="15">
    <source>
        <dbReference type="ARBA" id="ARBA00032605"/>
    </source>
</evidence>
<name>A0A4Q9GBU2_9HYPH</name>
<comment type="cofactor">
    <cofactor evidence="1 19">
        <name>Mg(2+)</name>
        <dbReference type="ChEBI" id="CHEBI:18420"/>
    </cofactor>
</comment>
<feature type="transmembrane region" description="Helical" evidence="19">
    <location>
        <begin position="76"/>
        <end position="93"/>
    </location>
</feature>
<dbReference type="OrthoDB" id="9794626at2"/>
<dbReference type="GO" id="GO:0051073">
    <property type="term" value="F:adenosylcobinamide-GDP ribazoletransferase activity"/>
    <property type="evidence" value="ECO:0007669"/>
    <property type="project" value="UniProtKB-UniRule"/>
</dbReference>
<evidence type="ECO:0000256" key="14">
    <source>
        <dbReference type="ARBA" id="ARBA00025228"/>
    </source>
</evidence>
<dbReference type="HAMAP" id="MF_00719">
    <property type="entry name" value="CobS"/>
    <property type="match status" value="1"/>
</dbReference>
<evidence type="ECO:0000256" key="9">
    <source>
        <dbReference type="ARBA" id="ARBA00022679"/>
    </source>
</evidence>
<accession>A0A4Q9GBU2</accession>
<comment type="catalytic activity">
    <reaction evidence="17 19">
        <text>alpha-ribazole + adenosylcob(III)inamide-GDP = adenosylcob(III)alamin + GMP + H(+)</text>
        <dbReference type="Rhea" id="RHEA:16049"/>
        <dbReference type="ChEBI" id="CHEBI:10329"/>
        <dbReference type="ChEBI" id="CHEBI:15378"/>
        <dbReference type="ChEBI" id="CHEBI:18408"/>
        <dbReference type="ChEBI" id="CHEBI:58115"/>
        <dbReference type="ChEBI" id="CHEBI:60487"/>
        <dbReference type="EC" id="2.7.8.26"/>
    </reaction>
</comment>
<feature type="transmembrane region" description="Helical" evidence="19">
    <location>
        <begin position="192"/>
        <end position="209"/>
    </location>
</feature>
<comment type="caution">
    <text evidence="20">The sequence shown here is derived from an EMBL/GenBank/DDBJ whole genome shotgun (WGS) entry which is preliminary data.</text>
</comment>
<sequence>MSDERTDPASPSRPFDAVGDALRFFTRLPVPASWGSRDPARIFDGVAAMAPLAGLVIGCGSAAILLVTLALGLPPLGAAAIATAVGVALSGALHQDGLADVADGFGGGKTLERKLAIMRDSGIGAYGASALTLALVARVGLVAGIAEKAGMGPAALSVIAAATLARPLALFPTQLLPPARVDGAGAAARPKALSVSIGVALGALAALALGQFAGAAAIVVALAAAAAVSALARRQIGGYTGDVCGACAEIAEIAALAALAAG</sequence>
<evidence type="ECO:0000256" key="2">
    <source>
        <dbReference type="ARBA" id="ARBA00004651"/>
    </source>
</evidence>
<organism evidence="20 21">
    <name type="scientific">Hansschlegelia quercus</name>
    <dbReference type="NCBI Taxonomy" id="2528245"/>
    <lineage>
        <taxon>Bacteria</taxon>
        <taxon>Pseudomonadati</taxon>
        <taxon>Pseudomonadota</taxon>
        <taxon>Alphaproteobacteria</taxon>
        <taxon>Hyphomicrobiales</taxon>
        <taxon>Methylopilaceae</taxon>
        <taxon>Hansschlegelia</taxon>
    </lineage>
</organism>
<keyword evidence="7 19" id="KW-1003">Cell membrane</keyword>
<evidence type="ECO:0000256" key="6">
    <source>
        <dbReference type="ARBA" id="ARBA00015850"/>
    </source>
</evidence>
<evidence type="ECO:0000256" key="3">
    <source>
        <dbReference type="ARBA" id="ARBA00004663"/>
    </source>
</evidence>
<dbReference type="GO" id="GO:0009236">
    <property type="term" value="P:cobalamin biosynthetic process"/>
    <property type="evidence" value="ECO:0007669"/>
    <property type="project" value="UniProtKB-UniRule"/>
</dbReference>
<keyword evidence="10 19" id="KW-0812">Transmembrane</keyword>
<evidence type="ECO:0000313" key="20">
    <source>
        <dbReference type="EMBL" id="TBN48620.1"/>
    </source>
</evidence>
<dbReference type="AlphaFoldDB" id="A0A4Q9GBU2"/>
<comment type="pathway">
    <text evidence="3 19">Cofactor biosynthesis; adenosylcobalamin biosynthesis; adenosylcobalamin from cob(II)yrinate a,c-diamide: step 7/7.</text>
</comment>
<keyword evidence="21" id="KW-1185">Reference proteome</keyword>
<keyword evidence="12 19" id="KW-1133">Transmembrane helix</keyword>
<evidence type="ECO:0000256" key="17">
    <source>
        <dbReference type="ARBA" id="ARBA00048623"/>
    </source>
</evidence>
<dbReference type="PANTHER" id="PTHR34148">
    <property type="entry name" value="ADENOSYLCOBINAMIDE-GDP RIBAZOLETRANSFERASE"/>
    <property type="match status" value="1"/>
</dbReference>
<feature type="transmembrane region" description="Helical" evidence="19">
    <location>
        <begin position="46"/>
        <end position="70"/>
    </location>
</feature>